<dbReference type="SUPFAM" id="SSF109854">
    <property type="entry name" value="DinB/YfiT-like putative metalloenzymes"/>
    <property type="match status" value="1"/>
</dbReference>
<dbReference type="EMBL" id="JBHSEC010000019">
    <property type="protein sequence ID" value="MFC4410815.1"/>
    <property type="molecule type" value="Genomic_DNA"/>
</dbReference>
<evidence type="ECO:0000313" key="2">
    <source>
        <dbReference type="EMBL" id="MFC4410815.1"/>
    </source>
</evidence>
<protein>
    <submittedName>
        <fullName evidence="2">DinB family protein</fullName>
    </submittedName>
</protein>
<comment type="caution">
    <text evidence="2">The sequence shown here is derived from an EMBL/GenBank/DDBJ whole genome shotgun (WGS) entry which is preliminary data.</text>
</comment>
<reference evidence="3" key="1">
    <citation type="journal article" date="2019" name="Int. J. Syst. Evol. Microbiol.">
        <title>The Global Catalogue of Microorganisms (GCM) 10K type strain sequencing project: providing services to taxonomists for standard genome sequencing and annotation.</title>
        <authorList>
            <consortium name="The Broad Institute Genomics Platform"/>
            <consortium name="The Broad Institute Genome Sequencing Center for Infectious Disease"/>
            <person name="Wu L."/>
            <person name="Ma J."/>
        </authorList>
    </citation>
    <scope>NUCLEOTIDE SEQUENCE [LARGE SCALE GENOMIC DNA]</scope>
    <source>
        <strain evidence="3">CCUG 59778</strain>
    </source>
</reference>
<feature type="domain" description="DinB-like" evidence="1">
    <location>
        <begin position="7"/>
        <end position="146"/>
    </location>
</feature>
<name>A0ABV8X782_9LACT</name>
<sequence length="155" mass="17794">MNTTLNQLKFTRIYTLGKLANTEGPKWDLQPEGVNNTVRWNAGHVFVSMENFVLQIDPTYEPVRPDWFPFFMSGTSPASWEEAPPSEDDILEELKNQPDRIIHFLEDKMEQLLPKAMEIGDFHSMVDAESLLQFAIWHEGIHAGVIHVLNNVNCN</sequence>
<proteinExistence type="predicted"/>
<evidence type="ECO:0000259" key="1">
    <source>
        <dbReference type="Pfam" id="PF12867"/>
    </source>
</evidence>
<keyword evidence="3" id="KW-1185">Reference proteome</keyword>
<dbReference type="RefSeq" id="WP_378155087.1">
    <property type="nucleotide sequence ID" value="NZ_JBHSEC010000019.1"/>
</dbReference>
<gene>
    <name evidence="2" type="ORF">ACFOZY_10350</name>
</gene>
<dbReference type="Proteomes" id="UP001595817">
    <property type="component" value="Unassembled WGS sequence"/>
</dbReference>
<dbReference type="InterPro" id="IPR034660">
    <property type="entry name" value="DinB/YfiT-like"/>
</dbReference>
<organism evidence="2 3">
    <name type="scientific">Chungangia koreensis</name>
    <dbReference type="NCBI Taxonomy" id="752657"/>
    <lineage>
        <taxon>Bacteria</taxon>
        <taxon>Bacillati</taxon>
        <taxon>Bacillota</taxon>
        <taxon>Bacilli</taxon>
        <taxon>Lactobacillales</taxon>
        <taxon>Chungangia</taxon>
    </lineage>
</organism>
<evidence type="ECO:0000313" key="3">
    <source>
        <dbReference type="Proteomes" id="UP001595817"/>
    </source>
</evidence>
<dbReference type="Gene3D" id="1.20.120.450">
    <property type="entry name" value="dinb family like domain"/>
    <property type="match status" value="1"/>
</dbReference>
<dbReference type="Pfam" id="PF12867">
    <property type="entry name" value="DinB_2"/>
    <property type="match status" value="1"/>
</dbReference>
<accession>A0ABV8X782</accession>
<dbReference type="InterPro" id="IPR024775">
    <property type="entry name" value="DinB-like"/>
</dbReference>